<dbReference type="GO" id="GO:0005886">
    <property type="term" value="C:plasma membrane"/>
    <property type="evidence" value="ECO:0007669"/>
    <property type="project" value="UniProtKB-SubCell"/>
</dbReference>
<dbReference type="EC" id="2.7.13.3" evidence="3"/>
<evidence type="ECO:0000256" key="1">
    <source>
        <dbReference type="ARBA" id="ARBA00000085"/>
    </source>
</evidence>
<evidence type="ECO:0000313" key="16">
    <source>
        <dbReference type="Proteomes" id="UP000187074"/>
    </source>
</evidence>
<evidence type="ECO:0000256" key="6">
    <source>
        <dbReference type="ARBA" id="ARBA00022692"/>
    </source>
</evidence>
<dbReference type="InterPro" id="IPR004358">
    <property type="entry name" value="Sig_transdc_His_kin-like_C"/>
</dbReference>
<evidence type="ECO:0000256" key="4">
    <source>
        <dbReference type="ARBA" id="ARBA00022475"/>
    </source>
</evidence>
<gene>
    <name evidence="15" type="ORF">BK123_29625</name>
</gene>
<dbReference type="PRINTS" id="PR00344">
    <property type="entry name" value="BCTRLSENSOR"/>
</dbReference>
<keyword evidence="10 13" id="KW-1133">Transmembrane helix</keyword>
<dbReference type="Proteomes" id="UP000187074">
    <property type="component" value="Unassembled WGS sequence"/>
</dbReference>
<evidence type="ECO:0000256" key="11">
    <source>
        <dbReference type="ARBA" id="ARBA00023012"/>
    </source>
</evidence>
<feature type="transmembrane region" description="Helical" evidence="13">
    <location>
        <begin position="12"/>
        <end position="28"/>
    </location>
</feature>
<proteinExistence type="predicted"/>
<dbReference type="RefSeq" id="WP_076325933.1">
    <property type="nucleotide sequence ID" value="NZ_MRTF01000013.1"/>
</dbReference>
<evidence type="ECO:0000256" key="3">
    <source>
        <dbReference type="ARBA" id="ARBA00012438"/>
    </source>
</evidence>
<feature type="transmembrane region" description="Helical" evidence="13">
    <location>
        <begin position="34"/>
        <end position="54"/>
    </location>
</feature>
<comment type="subcellular location">
    <subcellularLocation>
        <location evidence="2">Cell membrane</location>
        <topology evidence="2">Multi-pass membrane protein</topology>
    </subcellularLocation>
</comment>
<evidence type="ECO:0000313" key="15">
    <source>
        <dbReference type="EMBL" id="OME88710.1"/>
    </source>
</evidence>
<dbReference type="PANTHER" id="PTHR45453">
    <property type="entry name" value="PHOSPHATE REGULON SENSOR PROTEIN PHOR"/>
    <property type="match status" value="1"/>
</dbReference>
<keyword evidence="12 13" id="KW-0472">Membrane</keyword>
<dbReference type="InterPro" id="IPR036890">
    <property type="entry name" value="HATPase_C_sf"/>
</dbReference>
<keyword evidence="4" id="KW-1003">Cell membrane</keyword>
<evidence type="ECO:0000256" key="12">
    <source>
        <dbReference type="ARBA" id="ARBA00023136"/>
    </source>
</evidence>
<dbReference type="AlphaFoldDB" id="A0A1R1AT25"/>
<evidence type="ECO:0000256" key="10">
    <source>
        <dbReference type="ARBA" id="ARBA00022989"/>
    </source>
</evidence>
<evidence type="ECO:0000256" key="2">
    <source>
        <dbReference type="ARBA" id="ARBA00004651"/>
    </source>
</evidence>
<dbReference type="GO" id="GO:0005524">
    <property type="term" value="F:ATP binding"/>
    <property type="evidence" value="ECO:0007669"/>
    <property type="project" value="UniProtKB-KW"/>
</dbReference>
<dbReference type="GO" id="GO:0016036">
    <property type="term" value="P:cellular response to phosphate starvation"/>
    <property type="evidence" value="ECO:0007669"/>
    <property type="project" value="TreeGrafter"/>
</dbReference>
<dbReference type="InterPro" id="IPR005467">
    <property type="entry name" value="His_kinase_dom"/>
</dbReference>
<dbReference type="Gene3D" id="3.30.565.10">
    <property type="entry name" value="Histidine kinase-like ATPase, C-terminal domain"/>
    <property type="match status" value="1"/>
</dbReference>
<dbReference type="Pfam" id="PF02518">
    <property type="entry name" value="HATPase_c"/>
    <property type="match status" value="1"/>
</dbReference>
<dbReference type="SUPFAM" id="SSF55874">
    <property type="entry name" value="ATPase domain of HSP90 chaperone/DNA topoisomerase II/histidine kinase"/>
    <property type="match status" value="1"/>
</dbReference>
<evidence type="ECO:0000256" key="7">
    <source>
        <dbReference type="ARBA" id="ARBA00022741"/>
    </source>
</evidence>
<keyword evidence="11" id="KW-0902">Two-component regulatory system</keyword>
<keyword evidence="8" id="KW-0418">Kinase</keyword>
<keyword evidence="7" id="KW-0547">Nucleotide-binding</keyword>
<protein>
    <recommendedName>
        <fullName evidence="3">histidine kinase</fullName>
        <ecNumber evidence="3">2.7.13.3</ecNumber>
    </recommendedName>
</protein>
<dbReference type="PROSITE" id="PS50109">
    <property type="entry name" value="HIS_KIN"/>
    <property type="match status" value="1"/>
</dbReference>
<dbReference type="GO" id="GO:0000155">
    <property type="term" value="F:phosphorelay sensor kinase activity"/>
    <property type="evidence" value="ECO:0007669"/>
    <property type="project" value="TreeGrafter"/>
</dbReference>
<dbReference type="EMBL" id="MRTF01000013">
    <property type="protein sequence ID" value="OME88710.1"/>
    <property type="molecule type" value="Genomic_DNA"/>
</dbReference>
<organism evidence="15 16">
    <name type="scientific">Paenibacillus lautus</name>
    <name type="common">Bacillus lautus</name>
    <dbReference type="NCBI Taxonomy" id="1401"/>
    <lineage>
        <taxon>Bacteria</taxon>
        <taxon>Bacillati</taxon>
        <taxon>Bacillota</taxon>
        <taxon>Bacilli</taxon>
        <taxon>Bacillales</taxon>
        <taxon>Paenibacillaceae</taxon>
        <taxon>Paenibacillus</taxon>
    </lineage>
</organism>
<evidence type="ECO:0000256" key="9">
    <source>
        <dbReference type="ARBA" id="ARBA00022840"/>
    </source>
</evidence>
<dbReference type="InterPro" id="IPR003594">
    <property type="entry name" value="HATPase_dom"/>
</dbReference>
<dbReference type="CDD" id="cd16948">
    <property type="entry name" value="HATPase_BceS-YxdK-YvcQ-like"/>
    <property type="match status" value="1"/>
</dbReference>
<accession>A0A1R1AT25</accession>
<dbReference type="STRING" id="1401.BK123_29625"/>
<evidence type="ECO:0000256" key="13">
    <source>
        <dbReference type="SAM" id="Phobius"/>
    </source>
</evidence>
<feature type="domain" description="Histidine kinase" evidence="14">
    <location>
        <begin position="123"/>
        <end position="330"/>
    </location>
</feature>
<name>A0A1R1AT25_PAELA</name>
<dbReference type="FunFam" id="3.30.565.10:FF:000057">
    <property type="entry name" value="Sensor histidine kinase"/>
    <property type="match status" value="1"/>
</dbReference>
<keyword evidence="9" id="KW-0067">ATP-binding</keyword>
<comment type="catalytic activity">
    <reaction evidence="1">
        <text>ATP + protein L-histidine = ADP + protein N-phospho-L-histidine.</text>
        <dbReference type="EC" id="2.7.13.3"/>
    </reaction>
</comment>
<dbReference type="OrthoDB" id="9780487at2"/>
<keyword evidence="6 13" id="KW-0812">Transmembrane</keyword>
<dbReference type="SMART" id="SM00387">
    <property type="entry name" value="HATPase_c"/>
    <property type="match status" value="1"/>
</dbReference>
<evidence type="ECO:0000256" key="5">
    <source>
        <dbReference type="ARBA" id="ARBA00022679"/>
    </source>
</evidence>
<dbReference type="PANTHER" id="PTHR45453:SF2">
    <property type="entry name" value="HISTIDINE KINASE"/>
    <property type="match status" value="1"/>
</dbReference>
<dbReference type="InterPro" id="IPR050351">
    <property type="entry name" value="BphY/WalK/GraS-like"/>
</dbReference>
<comment type="caution">
    <text evidence="15">The sequence shown here is derived from an EMBL/GenBank/DDBJ whole genome shotgun (WGS) entry which is preliminary data.</text>
</comment>
<dbReference type="GO" id="GO:0004721">
    <property type="term" value="F:phosphoprotein phosphatase activity"/>
    <property type="evidence" value="ECO:0007669"/>
    <property type="project" value="TreeGrafter"/>
</dbReference>
<evidence type="ECO:0000256" key="8">
    <source>
        <dbReference type="ARBA" id="ARBA00022777"/>
    </source>
</evidence>
<reference evidence="15 16" key="1">
    <citation type="submission" date="2016-11" db="EMBL/GenBank/DDBJ databases">
        <title>Paenibacillus species isolates.</title>
        <authorList>
            <person name="Beno S.M."/>
        </authorList>
    </citation>
    <scope>NUCLEOTIDE SEQUENCE [LARGE SCALE GENOMIC DNA]</scope>
    <source>
        <strain evidence="15 16">FSL F4-0100</strain>
    </source>
</reference>
<keyword evidence="5" id="KW-0808">Transferase</keyword>
<sequence length="335" mass="38682">MRLFLQEQRPLMIVYIAQLLVITLIYRLDGYRNLMVSLYAGIISLLLLLGYLAFRFIANRSFYKRLEQPLPGESLTGESSAESSHAPLAEALHQLLKTQFRHYTTDLHNYKHKIEGHLQFINQWAHQMKTPISVIHLILQDDDDPRFAAIGDELDRLKKGLDLVLYTARLDTFEHDFHVENLPLQRIVRNVTSEQKRLFIRRRIYPSIQIDSGLTVATDEKWLSFVLTQLLTNAVRYTLKEQGTLFFNGYTRENQVVLEIRDEGIGIPQSDLPRVFDPYFTGENGRRFQESTGMGLFLVKQICDKLGHAFEIESKVDEGTTVRIIFADSSGHIAQ</sequence>
<evidence type="ECO:0000259" key="14">
    <source>
        <dbReference type="PROSITE" id="PS50109"/>
    </source>
</evidence>